<dbReference type="PROSITE" id="PS50928">
    <property type="entry name" value="ABC_TM1"/>
    <property type="match status" value="2"/>
</dbReference>
<feature type="domain" description="ABC transmembrane type-1" evidence="8">
    <location>
        <begin position="154"/>
        <end position="333"/>
    </location>
</feature>
<evidence type="ECO:0000256" key="7">
    <source>
        <dbReference type="RuleBase" id="RU363032"/>
    </source>
</evidence>
<gene>
    <name evidence="9" type="ORF">FKY71_10115</name>
</gene>
<comment type="caution">
    <text evidence="9">The sequence shown here is derived from an EMBL/GenBank/DDBJ whole genome shotgun (WGS) entry which is preliminary data.</text>
</comment>
<feature type="transmembrane region" description="Helical" evidence="7">
    <location>
        <begin position="280"/>
        <end position="304"/>
    </location>
</feature>
<dbReference type="GO" id="GO:0043190">
    <property type="term" value="C:ATP-binding cassette (ABC) transporter complex"/>
    <property type="evidence" value="ECO:0007669"/>
    <property type="project" value="TreeGrafter"/>
</dbReference>
<dbReference type="CDD" id="cd06261">
    <property type="entry name" value="TM_PBP2"/>
    <property type="match status" value="2"/>
</dbReference>
<dbReference type="SUPFAM" id="SSF161098">
    <property type="entry name" value="MetI-like"/>
    <property type="match status" value="2"/>
</dbReference>
<keyword evidence="5 7" id="KW-1133">Transmembrane helix</keyword>
<feature type="transmembrane region" description="Helical" evidence="7">
    <location>
        <begin position="589"/>
        <end position="611"/>
    </location>
</feature>
<feature type="transmembrane region" description="Helical" evidence="7">
    <location>
        <begin position="135"/>
        <end position="151"/>
    </location>
</feature>
<dbReference type="Pfam" id="PF00528">
    <property type="entry name" value="BPD_transp_1"/>
    <property type="match status" value="2"/>
</dbReference>
<keyword evidence="6 7" id="KW-0472">Membrane</keyword>
<feature type="transmembrane region" description="Helical" evidence="7">
    <location>
        <begin position="310"/>
        <end position="329"/>
    </location>
</feature>
<keyword evidence="4 7" id="KW-0812">Transmembrane</keyword>
<protein>
    <submittedName>
        <fullName evidence="9">ABC transporter permease subunit</fullName>
    </submittedName>
</protein>
<feature type="transmembrane region" description="Helical" evidence="7">
    <location>
        <begin position="357"/>
        <end position="378"/>
    </location>
</feature>
<dbReference type="GO" id="GO:0015226">
    <property type="term" value="F:carnitine transmembrane transporter activity"/>
    <property type="evidence" value="ECO:0007669"/>
    <property type="project" value="TreeGrafter"/>
</dbReference>
<dbReference type="AlphaFoldDB" id="A0A540VQW6"/>
<dbReference type="EMBL" id="VIFK01000087">
    <property type="protein sequence ID" value="TQE99155.1"/>
    <property type="molecule type" value="Genomic_DNA"/>
</dbReference>
<feature type="transmembrane region" description="Helical" evidence="7">
    <location>
        <begin position="108"/>
        <end position="128"/>
    </location>
</feature>
<feature type="transmembrane region" description="Helical" evidence="7">
    <location>
        <begin position="450"/>
        <end position="468"/>
    </location>
</feature>
<dbReference type="PANTHER" id="PTHR47737">
    <property type="entry name" value="GLYCINE BETAINE/PROLINE BETAINE TRANSPORT SYSTEM PERMEASE PROTEIN PROW"/>
    <property type="match status" value="1"/>
</dbReference>
<evidence type="ECO:0000256" key="2">
    <source>
        <dbReference type="ARBA" id="ARBA00022448"/>
    </source>
</evidence>
<feature type="transmembrane region" description="Helical" evidence="7">
    <location>
        <begin position="508"/>
        <end position="528"/>
    </location>
</feature>
<evidence type="ECO:0000313" key="10">
    <source>
        <dbReference type="Proteomes" id="UP000315400"/>
    </source>
</evidence>
<evidence type="ECO:0000256" key="6">
    <source>
        <dbReference type="ARBA" id="ARBA00023136"/>
    </source>
</evidence>
<dbReference type="InterPro" id="IPR035906">
    <property type="entry name" value="MetI-like_sf"/>
</dbReference>
<dbReference type="Proteomes" id="UP000315400">
    <property type="component" value="Unassembled WGS sequence"/>
</dbReference>
<sequence length="663" mass="71573">MSVTGTDVRRTGWPTMRTLGPVLIIPLAVLLAIGVAFLAARWWPALDTYPEKAVVPLAEWISRLFAWFTEELSFGLFTFSQLMDGLIFVLSIPLTLTEGLLYEGFSDLGIAPLPWWAVIAVLAVIGHYVGGWRKVIFIVACAMVLVLFQIWDLAMETLSLVMVAAPFTVLVGGLIGIAAARHPRLEAVLSPILSLMQAMPQFAYLLPVVVLFGFGNEPGLIAMMIFALAPMVRCMILGLKTVPSDALEAGRMSGCSRWQLLRKVELPEAQKTILVGVNQVVNMTLAMVVIASLIGVTGLGYDLLVALERLQIGTATELGIGVVLIAIILDRIGQSYTEMPYQHARQARFWPARHPHLSAIGGIALFGLLVAVVLPQLAFVPEALTLHAAPWIDAGVRWFTDLMFQSLRSFNFFFTSDVLIPVRDALRALPWIVVVVAVAAVGYGIGGRRLAAIVGLLAALPALVGFWQPTMTSVYMISVAIGISLLAGLPLGLLAAGNERVGRVAMTACDVMQTFPSFVYLIPAIMLFRVGDTAAILAVTIYATIPVVRYTNLGLRRVPANTLEAARMSGCTPLQMLTKVRVPMAMPEILLGINQAVMLGLFMLAIASLIGTSDLGQEINRALSDGDVGRGLTAGMLMATIGIIVDQLIRTWSEGRKRQLGLP</sequence>
<dbReference type="GO" id="GO:0005275">
    <property type="term" value="F:amine transmembrane transporter activity"/>
    <property type="evidence" value="ECO:0007669"/>
    <property type="project" value="TreeGrafter"/>
</dbReference>
<proteinExistence type="inferred from homology"/>
<feature type="transmembrane region" description="Helical" evidence="7">
    <location>
        <begin position="157"/>
        <end position="180"/>
    </location>
</feature>
<accession>A0A540VQW6</accession>
<dbReference type="GO" id="GO:0015871">
    <property type="term" value="P:choline transport"/>
    <property type="evidence" value="ECO:0007669"/>
    <property type="project" value="TreeGrafter"/>
</dbReference>
<evidence type="ECO:0000256" key="1">
    <source>
        <dbReference type="ARBA" id="ARBA00004651"/>
    </source>
</evidence>
<dbReference type="PANTHER" id="PTHR47737:SF1">
    <property type="entry name" value="GLYCINE BETAINE_PROLINE BETAINE TRANSPORT SYSTEM PERMEASE PROTEIN PROW"/>
    <property type="match status" value="1"/>
</dbReference>
<evidence type="ECO:0000256" key="4">
    <source>
        <dbReference type="ARBA" id="ARBA00022692"/>
    </source>
</evidence>
<feature type="transmembrane region" description="Helical" evidence="7">
    <location>
        <begin position="428"/>
        <end position="445"/>
    </location>
</feature>
<evidence type="ECO:0000259" key="8">
    <source>
        <dbReference type="PROSITE" id="PS50928"/>
    </source>
</evidence>
<feature type="domain" description="ABC transmembrane type-1" evidence="8">
    <location>
        <begin position="470"/>
        <end position="649"/>
    </location>
</feature>
<dbReference type="FunFam" id="1.10.3720.10:FF:000001">
    <property type="entry name" value="Glycine betaine ABC transporter, permease"/>
    <property type="match status" value="1"/>
</dbReference>
<evidence type="ECO:0000256" key="5">
    <source>
        <dbReference type="ARBA" id="ARBA00022989"/>
    </source>
</evidence>
<organism evidence="9 10">
    <name type="scientific">Spiribacter salinus</name>
    <dbReference type="NCBI Taxonomy" id="1335746"/>
    <lineage>
        <taxon>Bacteria</taxon>
        <taxon>Pseudomonadati</taxon>
        <taxon>Pseudomonadota</taxon>
        <taxon>Gammaproteobacteria</taxon>
        <taxon>Chromatiales</taxon>
        <taxon>Ectothiorhodospiraceae</taxon>
        <taxon>Spiribacter</taxon>
    </lineage>
</organism>
<keyword evidence="3" id="KW-1003">Cell membrane</keyword>
<evidence type="ECO:0000313" key="9">
    <source>
        <dbReference type="EMBL" id="TQE99155.1"/>
    </source>
</evidence>
<feature type="transmembrane region" description="Helical" evidence="7">
    <location>
        <begin position="192"/>
        <end position="214"/>
    </location>
</feature>
<reference evidence="9 10" key="1">
    <citation type="submission" date="2019-06" db="EMBL/GenBank/DDBJ databases">
        <title>Metagenome assembled Genome of Spiribacter salinus SL48-SHIP from the microbial mat of Salt Lake 48 (Novosibirsk region, Russia).</title>
        <authorList>
            <person name="Shipova A."/>
            <person name="Rozanov A.S."/>
            <person name="Bryanskaya A.V."/>
            <person name="Peltek S.E."/>
        </authorList>
    </citation>
    <scope>NUCLEOTIDE SEQUENCE [LARGE SCALE GENOMIC DNA]</scope>
    <source>
        <strain evidence="9">SL48-SHIP-2</strain>
    </source>
</reference>
<comment type="subcellular location">
    <subcellularLocation>
        <location evidence="1 7">Cell membrane</location>
        <topology evidence="1 7">Multi-pass membrane protein</topology>
    </subcellularLocation>
</comment>
<evidence type="ECO:0000256" key="3">
    <source>
        <dbReference type="ARBA" id="ARBA00022475"/>
    </source>
</evidence>
<name>A0A540VQW6_9GAMM</name>
<feature type="transmembrane region" description="Helical" evidence="7">
    <location>
        <begin position="474"/>
        <end position="496"/>
    </location>
</feature>
<comment type="similarity">
    <text evidence="7">Belongs to the binding-protein-dependent transport system permease family.</text>
</comment>
<dbReference type="GO" id="GO:0031460">
    <property type="term" value="P:glycine betaine transport"/>
    <property type="evidence" value="ECO:0007669"/>
    <property type="project" value="TreeGrafter"/>
</dbReference>
<feature type="transmembrane region" description="Helical" evidence="7">
    <location>
        <begin position="19"/>
        <end position="40"/>
    </location>
</feature>
<dbReference type="Gene3D" id="1.10.3720.10">
    <property type="entry name" value="MetI-like"/>
    <property type="match status" value="2"/>
</dbReference>
<keyword evidence="2 7" id="KW-0813">Transport</keyword>
<dbReference type="InterPro" id="IPR000515">
    <property type="entry name" value="MetI-like"/>
</dbReference>
<feature type="transmembrane region" description="Helical" evidence="7">
    <location>
        <begin position="220"/>
        <end position="242"/>
    </location>
</feature>